<dbReference type="Pfam" id="PF02458">
    <property type="entry name" value="Transferase"/>
    <property type="match status" value="2"/>
</dbReference>
<dbReference type="OrthoDB" id="1862401at2759"/>
<evidence type="ECO:0000256" key="2">
    <source>
        <dbReference type="ARBA" id="ARBA00022679"/>
    </source>
</evidence>
<dbReference type="InterPro" id="IPR050317">
    <property type="entry name" value="Plant_Fungal_Acyltransferase"/>
</dbReference>
<keyword evidence="5" id="KW-1185">Reference proteome</keyword>
<dbReference type="EMBL" id="BNJQ01000001">
    <property type="protein sequence ID" value="GHP01317.1"/>
    <property type="molecule type" value="Genomic_DNA"/>
</dbReference>
<comment type="caution">
    <text evidence="4">The sequence shown here is derived from an EMBL/GenBank/DDBJ whole genome shotgun (WGS) entry which is preliminary data.</text>
</comment>
<evidence type="ECO:0000256" key="1">
    <source>
        <dbReference type="ARBA" id="ARBA00009861"/>
    </source>
</evidence>
<dbReference type="PANTHER" id="PTHR31642">
    <property type="entry name" value="TRICHOTHECENE 3-O-ACETYLTRANSFERASE"/>
    <property type="match status" value="1"/>
</dbReference>
<evidence type="ECO:0000256" key="3">
    <source>
        <dbReference type="SAM" id="MobiDB-lite"/>
    </source>
</evidence>
<proteinExistence type="inferred from homology"/>
<dbReference type="InterPro" id="IPR023213">
    <property type="entry name" value="CAT-like_dom_sf"/>
</dbReference>
<feature type="compositionally biased region" description="Low complexity" evidence="3">
    <location>
        <begin position="282"/>
        <end position="310"/>
    </location>
</feature>
<evidence type="ECO:0000313" key="4">
    <source>
        <dbReference type="EMBL" id="GHP01317.1"/>
    </source>
</evidence>
<organism evidence="4 5">
    <name type="scientific">Pycnococcus provasolii</name>
    <dbReference type="NCBI Taxonomy" id="41880"/>
    <lineage>
        <taxon>Eukaryota</taxon>
        <taxon>Viridiplantae</taxon>
        <taxon>Chlorophyta</taxon>
        <taxon>Pseudoscourfieldiophyceae</taxon>
        <taxon>Pseudoscourfieldiales</taxon>
        <taxon>Pycnococcaceae</taxon>
        <taxon>Pycnococcus</taxon>
    </lineage>
</organism>
<name>A0A830H853_9CHLO</name>
<reference evidence="4" key="1">
    <citation type="submission" date="2020-10" db="EMBL/GenBank/DDBJ databases">
        <title>Unveiling of a novel bifunctional photoreceptor, Dualchrome1, isolated from a cosmopolitan green alga.</title>
        <authorList>
            <person name="Suzuki S."/>
            <person name="Kawachi M."/>
        </authorList>
    </citation>
    <scope>NUCLEOTIDE SEQUENCE</scope>
    <source>
        <strain evidence="4">NIES 2893</strain>
    </source>
</reference>
<dbReference type="PANTHER" id="PTHR31642:SF310">
    <property type="entry name" value="FATTY ALCOHOL:CAFFEOYL-COA ACYLTRANSFERASE"/>
    <property type="match status" value="1"/>
</dbReference>
<protein>
    <submittedName>
        <fullName evidence="4">Uncharacterized protein</fullName>
    </submittedName>
</protein>
<comment type="similarity">
    <text evidence="1">Belongs to the plant acyltransferase family.</text>
</comment>
<feature type="region of interest" description="Disordered" evidence="3">
    <location>
        <begin position="275"/>
        <end position="326"/>
    </location>
</feature>
<gene>
    <name evidence="4" type="ORF">PPROV_000007300</name>
</gene>
<dbReference type="Proteomes" id="UP000660262">
    <property type="component" value="Unassembled WGS sequence"/>
</dbReference>
<keyword evidence="2" id="KW-0808">Transferase</keyword>
<dbReference type="Gene3D" id="3.30.559.10">
    <property type="entry name" value="Chloramphenicol acetyltransferase-like domain"/>
    <property type="match status" value="2"/>
</dbReference>
<dbReference type="GO" id="GO:0016747">
    <property type="term" value="F:acyltransferase activity, transferring groups other than amino-acyl groups"/>
    <property type="evidence" value="ECO:0007669"/>
    <property type="project" value="TreeGrafter"/>
</dbReference>
<dbReference type="AlphaFoldDB" id="A0A830H853"/>
<sequence length="588" mass="64168">MKLKTNMAAMTTTTVVRAPESPSLTNKNNLDRQPLTMMDMLNGAAGLNWGYFFHSELDASALRASLSRTLASFPELAGRVVRDKDVLSGVSIELCNHGVPFVVQRMHKTEFDAMMRSDNDVDNNNVTPIGLIDSKHGNYVRLPTAKLFGLIRHSAPTIDTMLKHPRDDSGYSRDSAPMNVTLTHVVDDSNDNAISMSVLGICMNHGFADAASFFTFVNAWARCTQMGGEDMPTSPCGAQTLRRRITFVPNADRLLMEEVCARVARRTTGQDILGAHGAKPWSAPSSTAAAAAATTATTTPSPASESLSAAVDDSEDQQQQQQQSRTFTREELVALAAQRECDSGAVQHDDRSLVPLGIYKLSKYTRLAVTGLGSTQCVLRFNRELLASLKASANARSTNDALCAHLWRVVARLRPECRGFNMRLTLVVNVRGDRLDNFVPNQYFGNATTACVIEMPHSELVATGGLANVAAAIRRAVDSIDATHVEREELWIGFKNKVRYGLGRIRPNFKLLSRGLFISSFANFDVYGARFGDDKPAFFVPGVAALTMPYLYNIAPAPDGDGLDIFVRLPKAKMQSLLATGGAEAREW</sequence>
<accession>A0A830H853</accession>
<evidence type="ECO:0000313" key="5">
    <source>
        <dbReference type="Proteomes" id="UP000660262"/>
    </source>
</evidence>